<keyword evidence="4" id="KW-0175">Coiled coil</keyword>
<dbReference type="PANTHER" id="PTHR24198:SF165">
    <property type="entry name" value="ANKYRIN REPEAT-CONTAINING PROTEIN-RELATED"/>
    <property type="match status" value="1"/>
</dbReference>
<keyword evidence="2 3" id="KW-0040">ANK repeat</keyword>
<protein>
    <submittedName>
        <fullName evidence="5">Serine/threonine-protein phosphatase 6 regulatory ankyrin repeat subunit B-like</fullName>
    </submittedName>
</protein>
<feature type="coiled-coil region" evidence="4">
    <location>
        <begin position="646"/>
        <end position="680"/>
    </location>
</feature>
<accession>A0A8H4EHD7</accession>
<dbReference type="PANTHER" id="PTHR24198">
    <property type="entry name" value="ANKYRIN REPEAT AND PROTEIN KINASE DOMAIN-CONTAINING PROTEIN"/>
    <property type="match status" value="1"/>
</dbReference>
<evidence type="ECO:0000313" key="5">
    <source>
        <dbReference type="EMBL" id="KAF0483209.1"/>
    </source>
</evidence>
<dbReference type="InterPro" id="IPR002110">
    <property type="entry name" value="Ankyrin_rpt"/>
</dbReference>
<dbReference type="PROSITE" id="PS50088">
    <property type="entry name" value="ANK_REPEAT"/>
    <property type="match status" value="4"/>
</dbReference>
<keyword evidence="1" id="KW-0677">Repeat</keyword>
<feature type="repeat" description="ANK" evidence="3">
    <location>
        <begin position="246"/>
        <end position="278"/>
    </location>
</feature>
<feature type="coiled-coil region" evidence="4">
    <location>
        <begin position="501"/>
        <end position="539"/>
    </location>
</feature>
<dbReference type="EMBL" id="WTPW01000750">
    <property type="protein sequence ID" value="KAF0483209.1"/>
    <property type="molecule type" value="Genomic_DNA"/>
</dbReference>
<feature type="repeat" description="ANK" evidence="3">
    <location>
        <begin position="280"/>
        <end position="312"/>
    </location>
</feature>
<reference evidence="5 6" key="1">
    <citation type="journal article" date="2019" name="Environ. Microbiol.">
        <title>At the nexus of three kingdoms: the genome of the mycorrhizal fungus Gigaspora margarita provides insights into plant, endobacterial and fungal interactions.</title>
        <authorList>
            <person name="Venice F."/>
            <person name="Ghignone S."/>
            <person name="Salvioli di Fossalunga A."/>
            <person name="Amselem J."/>
            <person name="Novero M."/>
            <person name="Xianan X."/>
            <person name="Sedzielewska Toro K."/>
            <person name="Morin E."/>
            <person name="Lipzen A."/>
            <person name="Grigoriev I.V."/>
            <person name="Henrissat B."/>
            <person name="Martin F.M."/>
            <person name="Bonfante P."/>
        </authorList>
    </citation>
    <scope>NUCLEOTIDE SEQUENCE [LARGE SCALE GENOMIC DNA]</scope>
    <source>
        <strain evidence="5 6">BEG34</strain>
    </source>
</reference>
<name>A0A8H4EHD7_GIGMA</name>
<evidence type="ECO:0000256" key="1">
    <source>
        <dbReference type="ARBA" id="ARBA00022737"/>
    </source>
</evidence>
<evidence type="ECO:0000313" key="6">
    <source>
        <dbReference type="Proteomes" id="UP000439903"/>
    </source>
</evidence>
<dbReference type="Gene3D" id="1.25.40.20">
    <property type="entry name" value="Ankyrin repeat-containing domain"/>
    <property type="match status" value="2"/>
</dbReference>
<sequence length="844" mass="99071">MTLLGGSVLSIIKHDFDSLIKKRKAEINSLNNNGKTALHWASKNGYTTIVKSLIKYKAQIDVKDGDDCTPLFFAAEAGHEKVVNKLIKYKADVNYTLSKAVSHDCQEIVKILLKNNANTEVIRKILPFAAEKGRVEVIKILLNYEKNADVIKIALYRAVDHRHMEIVKYLLAEMARTDKDFNFNEQCFYPIYFAAKKKYENVVKLLLEEKIDNIRLNHIAGKEDIEIIKFLLKIRANHFNCFIDKLGRTPLHWAAFENDEKLVKVLASKHANLIDVKDEYEETALYEAMWNGHTKIVKILLNQDANINCKNKNGWKPLHIAVISCQFEVFKLIRNKVKDDFQLNKFLENFDYHQLNNYSKFEIYNSTLKFTTLKFINIFNDLEQFEQNDDNDIDILSLYQFLLKFIDKSAENFRNQNDKNALTYLYTYTLSKICNLKFEPRFNLIINIDRYFDTIEKDIESLKDEKKQREAHRFEEEIKIKVDDAYKIVSEQIKVEVNNIINEINKKLNLVLDEIKKLMENAEDNKLALVEEYNKVRNKLILKQILEILKIVGQTISYIGGPIGIAGDVIKGGVHIAGIFISEENNNLNFETPPEIKDSLKKMEKMVENKETLKYNIEIETQLEELSQECNEFPDLKKKIQNLLKNNNNSRIIKEIKDELEQLQKKLEVKKNENVITSQKTDNKLKVIQHFNIAIENIEIATELYNKYKKDKKELDSLTYSIKKADYYIKKLNWYEENIYNTIISIIKRMQNDIYNIESKIDKKSHSFLDLTKWQVQTSLKDIKYKIQQISGVFKTQEDITYYIEKLDEGLTTLIKIYDRIQDYYDQANLARYIANIHLQHLLK</sequence>
<comment type="caution">
    <text evidence="5">The sequence shown here is derived from an EMBL/GenBank/DDBJ whole genome shotgun (WGS) entry which is preliminary data.</text>
</comment>
<dbReference type="AlphaFoldDB" id="A0A8H4EHD7"/>
<dbReference type="PROSITE" id="PS50297">
    <property type="entry name" value="ANK_REP_REGION"/>
    <property type="match status" value="4"/>
</dbReference>
<dbReference type="Pfam" id="PF12796">
    <property type="entry name" value="Ank_2"/>
    <property type="match status" value="3"/>
</dbReference>
<dbReference type="PRINTS" id="PR01415">
    <property type="entry name" value="ANKYRIN"/>
</dbReference>
<dbReference type="SMART" id="SM00248">
    <property type="entry name" value="ANK"/>
    <property type="match status" value="7"/>
</dbReference>
<dbReference type="InterPro" id="IPR036770">
    <property type="entry name" value="Ankyrin_rpt-contain_sf"/>
</dbReference>
<proteinExistence type="predicted"/>
<feature type="repeat" description="ANK" evidence="3">
    <location>
        <begin position="66"/>
        <end position="98"/>
    </location>
</feature>
<evidence type="ECO:0000256" key="4">
    <source>
        <dbReference type="SAM" id="Coils"/>
    </source>
</evidence>
<gene>
    <name evidence="5" type="ORF">F8M41_023257</name>
</gene>
<feature type="repeat" description="ANK" evidence="3">
    <location>
        <begin position="33"/>
        <end position="65"/>
    </location>
</feature>
<organism evidence="5 6">
    <name type="scientific">Gigaspora margarita</name>
    <dbReference type="NCBI Taxonomy" id="4874"/>
    <lineage>
        <taxon>Eukaryota</taxon>
        <taxon>Fungi</taxon>
        <taxon>Fungi incertae sedis</taxon>
        <taxon>Mucoromycota</taxon>
        <taxon>Glomeromycotina</taxon>
        <taxon>Glomeromycetes</taxon>
        <taxon>Diversisporales</taxon>
        <taxon>Gigasporaceae</taxon>
        <taxon>Gigaspora</taxon>
    </lineage>
</organism>
<keyword evidence="6" id="KW-1185">Reference proteome</keyword>
<evidence type="ECO:0000256" key="3">
    <source>
        <dbReference type="PROSITE-ProRule" id="PRU00023"/>
    </source>
</evidence>
<dbReference type="Proteomes" id="UP000439903">
    <property type="component" value="Unassembled WGS sequence"/>
</dbReference>
<dbReference type="OrthoDB" id="194358at2759"/>
<dbReference type="SUPFAM" id="SSF48403">
    <property type="entry name" value="Ankyrin repeat"/>
    <property type="match status" value="1"/>
</dbReference>
<evidence type="ECO:0000256" key="2">
    <source>
        <dbReference type="ARBA" id="ARBA00023043"/>
    </source>
</evidence>